<proteinExistence type="inferred from homology"/>
<keyword evidence="3 4" id="KW-0732">Signal</keyword>
<feature type="domain" description="SsuA/THI5-like" evidence="5">
    <location>
        <begin position="62"/>
        <end position="269"/>
    </location>
</feature>
<sequence length="334" mass="35599">MSNSIFSPPLTRRRALAGLGACAAVPLVPLARPALAQTKLAALDIPSLAMPSLGAFPSPVIKEKGFDKANGLDVTFQPKAAGIYRSDFASGASPLGGSGSLLIDVGLVSEKGAKIIYLFNINDYWGTVAVPGASAIKTLKDLSGKKLAAALPTSNYAIFRYFAKLSGLDLSTVEVMNTSSTALVPMMVSGRVDGVQLWEPAYSILASKGDYRALDFIGLWRESNKVAAMPYQGIAAHEGWVKANPQLIPRLYAMYAQAADFIESSPDEAGSIIAKASKTDPQTMADLIRSKRLGFNMYWAGEQRAATEAMFRAALEIGFLKDMPAPDVLFDKPV</sequence>
<evidence type="ECO:0000259" key="5">
    <source>
        <dbReference type="Pfam" id="PF09084"/>
    </source>
</evidence>
<evidence type="ECO:0000256" key="2">
    <source>
        <dbReference type="ARBA" id="ARBA00010742"/>
    </source>
</evidence>
<dbReference type="PANTHER" id="PTHR30024:SF47">
    <property type="entry name" value="TAURINE-BINDING PERIPLASMIC PROTEIN"/>
    <property type="match status" value="1"/>
</dbReference>
<feature type="signal peptide" evidence="4">
    <location>
        <begin position="1"/>
        <end position="36"/>
    </location>
</feature>
<gene>
    <name evidence="6" type="ORF">EDC64_102242</name>
</gene>
<comment type="caution">
    <text evidence="6">The sequence shown here is derived from an EMBL/GenBank/DDBJ whole genome shotgun (WGS) entry which is preliminary data.</text>
</comment>
<evidence type="ECO:0000256" key="3">
    <source>
        <dbReference type="ARBA" id="ARBA00022729"/>
    </source>
</evidence>
<evidence type="ECO:0000313" key="7">
    <source>
        <dbReference type="Proteomes" id="UP000294664"/>
    </source>
</evidence>
<dbReference type="RefSeq" id="WP_132030237.1">
    <property type="nucleotide sequence ID" value="NZ_SMAI01000002.1"/>
</dbReference>
<evidence type="ECO:0000313" key="6">
    <source>
        <dbReference type="EMBL" id="TCT06762.1"/>
    </source>
</evidence>
<dbReference type="Pfam" id="PF09084">
    <property type="entry name" value="NMT1"/>
    <property type="match status" value="1"/>
</dbReference>
<keyword evidence="7" id="KW-1185">Reference proteome</keyword>
<evidence type="ECO:0000256" key="4">
    <source>
        <dbReference type="SAM" id="SignalP"/>
    </source>
</evidence>
<dbReference type="InterPro" id="IPR006311">
    <property type="entry name" value="TAT_signal"/>
</dbReference>
<evidence type="ECO:0000256" key="1">
    <source>
        <dbReference type="ARBA" id="ARBA00004418"/>
    </source>
</evidence>
<organism evidence="6 7">
    <name type="scientific">Aquabacter spiritensis</name>
    <dbReference type="NCBI Taxonomy" id="933073"/>
    <lineage>
        <taxon>Bacteria</taxon>
        <taxon>Pseudomonadati</taxon>
        <taxon>Pseudomonadota</taxon>
        <taxon>Alphaproteobacteria</taxon>
        <taxon>Hyphomicrobiales</taxon>
        <taxon>Xanthobacteraceae</taxon>
        <taxon>Aquabacter</taxon>
    </lineage>
</organism>
<dbReference type="AlphaFoldDB" id="A0A4R3M194"/>
<dbReference type="SUPFAM" id="SSF53850">
    <property type="entry name" value="Periplasmic binding protein-like II"/>
    <property type="match status" value="1"/>
</dbReference>
<dbReference type="PANTHER" id="PTHR30024">
    <property type="entry name" value="ALIPHATIC SULFONATES-BINDING PROTEIN-RELATED"/>
    <property type="match status" value="1"/>
</dbReference>
<dbReference type="InterPro" id="IPR015168">
    <property type="entry name" value="SsuA/THI5"/>
</dbReference>
<dbReference type="Proteomes" id="UP000294664">
    <property type="component" value="Unassembled WGS sequence"/>
</dbReference>
<name>A0A4R3M194_9HYPH</name>
<feature type="chain" id="PRO_5020781472" evidence="4">
    <location>
        <begin position="37"/>
        <end position="334"/>
    </location>
</feature>
<comment type="similarity">
    <text evidence="2">Belongs to the bacterial solute-binding protein SsuA/TauA family.</text>
</comment>
<dbReference type="GO" id="GO:0042597">
    <property type="term" value="C:periplasmic space"/>
    <property type="evidence" value="ECO:0007669"/>
    <property type="project" value="UniProtKB-SubCell"/>
</dbReference>
<reference evidence="6 7" key="1">
    <citation type="submission" date="2019-03" db="EMBL/GenBank/DDBJ databases">
        <title>Genomic Encyclopedia of Type Strains, Phase IV (KMG-IV): sequencing the most valuable type-strain genomes for metagenomic binning, comparative biology and taxonomic classification.</title>
        <authorList>
            <person name="Goeker M."/>
        </authorList>
    </citation>
    <scope>NUCLEOTIDE SEQUENCE [LARGE SCALE GENOMIC DNA]</scope>
    <source>
        <strain evidence="6 7">DSM 9035</strain>
    </source>
</reference>
<dbReference type="OrthoDB" id="7808807at2"/>
<comment type="subcellular location">
    <subcellularLocation>
        <location evidence="1">Periplasm</location>
    </subcellularLocation>
</comment>
<dbReference type="PROSITE" id="PS51318">
    <property type="entry name" value="TAT"/>
    <property type="match status" value="1"/>
</dbReference>
<dbReference type="EMBL" id="SMAI01000002">
    <property type="protein sequence ID" value="TCT06762.1"/>
    <property type="molecule type" value="Genomic_DNA"/>
</dbReference>
<accession>A0A4R3M194</accession>
<protein>
    <submittedName>
        <fullName evidence="6">ABC-type nitrate/sulfonate/bicarbonate transport system substrate-binding protein</fullName>
    </submittedName>
</protein>
<dbReference type="Gene3D" id="3.40.190.10">
    <property type="entry name" value="Periplasmic binding protein-like II"/>
    <property type="match status" value="2"/>
</dbReference>